<dbReference type="GO" id="GO:0051301">
    <property type="term" value="P:cell division"/>
    <property type="evidence" value="ECO:0007669"/>
    <property type="project" value="UniProtKB-UniRule"/>
</dbReference>
<evidence type="ECO:0000256" key="4">
    <source>
        <dbReference type="ARBA" id="ARBA00022519"/>
    </source>
</evidence>
<dbReference type="RefSeq" id="WP_212638575.1">
    <property type="nucleotide sequence ID" value="NZ_CP059558.1"/>
</dbReference>
<evidence type="ECO:0000256" key="5">
    <source>
        <dbReference type="ARBA" id="ARBA00022618"/>
    </source>
</evidence>
<dbReference type="Proteomes" id="UP000679388">
    <property type="component" value="Chromosome"/>
</dbReference>
<comment type="function">
    <text evidence="10">Part of the Tol-Pal system, which plays a role in outer membrane invagination during cell division and is important for maintaining outer membrane integrity.</text>
</comment>
<keyword evidence="5 10" id="KW-0132">Cell division</keyword>
<evidence type="ECO:0000313" key="12">
    <source>
        <dbReference type="EMBL" id="QUY35852.1"/>
    </source>
</evidence>
<dbReference type="HAMAP" id="MF_02202">
    <property type="entry name" value="TolQ"/>
    <property type="match status" value="1"/>
</dbReference>
<accession>A0AAX1MHA5</accession>
<keyword evidence="6 10" id="KW-0812">Transmembrane</keyword>
<evidence type="ECO:0000256" key="6">
    <source>
        <dbReference type="ARBA" id="ARBA00022692"/>
    </source>
</evidence>
<dbReference type="EMBL" id="CP059558">
    <property type="protein sequence ID" value="QUY35852.1"/>
    <property type="molecule type" value="Genomic_DNA"/>
</dbReference>
<evidence type="ECO:0000256" key="3">
    <source>
        <dbReference type="ARBA" id="ARBA00022475"/>
    </source>
</evidence>
<evidence type="ECO:0000256" key="9">
    <source>
        <dbReference type="ARBA" id="ARBA00023306"/>
    </source>
</evidence>
<comment type="subcellular location">
    <subcellularLocation>
        <location evidence="10">Cell inner membrane</location>
        <topology evidence="10">Multi-pass membrane protein</topology>
    </subcellularLocation>
    <subcellularLocation>
        <location evidence="1">Cell membrane</location>
        <topology evidence="1">Multi-pass membrane protein</topology>
    </subcellularLocation>
</comment>
<evidence type="ECO:0000256" key="1">
    <source>
        <dbReference type="ARBA" id="ARBA00004651"/>
    </source>
</evidence>
<keyword evidence="9 10" id="KW-0131">Cell cycle</keyword>
<evidence type="ECO:0000256" key="7">
    <source>
        <dbReference type="ARBA" id="ARBA00022989"/>
    </source>
</evidence>
<comment type="similarity">
    <text evidence="2 10">Belongs to the ExbB/TolQ family.</text>
</comment>
<dbReference type="InterPro" id="IPR014163">
    <property type="entry name" value="Tol-Pal_TolQ"/>
</dbReference>
<feature type="transmembrane region" description="Helical" evidence="10">
    <location>
        <begin position="177"/>
        <end position="198"/>
    </location>
</feature>
<name>A0AAX1MHA5_ACIJU</name>
<dbReference type="Pfam" id="PF01618">
    <property type="entry name" value="MotA_ExbB"/>
    <property type="match status" value="1"/>
</dbReference>
<keyword evidence="8 10" id="KW-0472">Membrane</keyword>
<evidence type="ECO:0000313" key="13">
    <source>
        <dbReference type="Proteomes" id="UP000679388"/>
    </source>
</evidence>
<evidence type="ECO:0000256" key="10">
    <source>
        <dbReference type="HAMAP-Rule" id="MF_02202"/>
    </source>
</evidence>
<protein>
    <recommendedName>
        <fullName evidence="10">Tol-Pal system protein TolQ</fullName>
    </recommendedName>
</protein>
<dbReference type="GeneID" id="70093115"/>
<organism evidence="12 13">
    <name type="scientific">Acinetobacter junii</name>
    <dbReference type="NCBI Taxonomy" id="40215"/>
    <lineage>
        <taxon>Bacteria</taxon>
        <taxon>Pseudomonadati</taxon>
        <taxon>Pseudomonadota</taxon>
        <taxon>Gammaproteobacteria</taxon>
        <taxon>Moraxellales</taxon>
        <taxon>Moraxellaceae</taxon>
        <taxon>Acinetobacter</taxon>
    </lineage>
</organism>
<comment type="subunit">
    <text evidence="10">The Tol-Pal system is composed of five core proteins: the inner membrane proteins TolA, TolQ and TolR, the periplasmic protein TolB and the outer membrane protein Pal. They form a network linking the inner and outer membranes and the peptidoglycan layer.</text>
</comment>
<dbReference type="GO" id="GO:0043213">
    <property type="term" value="P:bacteriocin transport"/>
    <property type="evidence" value="ECO:0007669"/>
    <property type="project" value="InterPro"/>
</dbReference>
<keyword evidence="3 10" id="KW-1003">Cell membrane</keyword>
<dbReference type="PANTHER" id="PTHR30625">
    <property type="entry name" value="PROTEIN TOLQ"/>
    <property type="match status" value="1"/>
</dbReference>
<dbReference type="AlphaFoldDB" id="A0AAX1MHA5"/>
<gene>
    <name evidence="10 12" type="primary">tolQ</name>
    <name evidence="12" type="ORF">H2677_11340</name>
</gene>
<feature type="transmembrane region" description="Helical" evidence="10">
    <location>
        <begin position="130"/>
        <end position="157"/>
    </location>
</feature>
<dbReference type="GO" id="GO:0017038">
    <property type="term" value="P:protein import"/>
    <property type="evidence" value="ECO:0007669"/>
    <property type="project" value="TreeGrafter"/>
</dbReference>
<feature type="transmembrane region" description="Helical" evidence="10">
    <location>
        <begin position="20"/>
        <end position="40"/>
    </location>
</feature>
<evidence type="ECO:0000259" key="11">
    <source>
        <dbReference type="Pfam" id="PF01618"/>
    </source>
</evidence>
<evidence type="ECO:0000256" key="2">
    <source>
        <dbReference type="ARBA" id="ARBA00010442"/>
    </source>
</evidence>
<dbReference type="InterPro" id="IPR002898">
    <property type="entry name" value="MotA_ExbB_proton_chnl"/>
</dbReference>
<feature type="domain" description="MotA/TolQ/ExbB proton channel" evidence="11">
    <location>
        <begin position="85"/>
        <end position="208"/>
    </location>
</feature>
<keyword evidence="4 10" id="KW-0997">Cell inner membrane</keyword>
<keyword evidence="7 10" id="KW-1133">Transmembrane helix</keyword>
<dbReference type="InterPro" id="IPR050790">
    <property type="entry name" value="ExbB/TolQ_transport"/>
</dbReference>
<evidence type="ECO:0000256" key="8">
    <source>
        <dbReference type="ARBA" id="ARBA00023136"/>
    </source>
</evidence>
<dbReference type="NCBIfam" id="TIGR02796">
    <property type="entry name" value="tolQ"/>
    <property type="match status" value="1"/>
</dbReference>
<proteinExistence type="inferred from homology"/>
<reference evidence="12" key="1">
    <citation type="submission" date="2020-07" db="EMBL/GenBank/DDBJ databases">
        <title>Acinetobacter junii strain YR7 chromosome and plasmid pNDM-YR7.</title>
        <authorList>
            <person name="Tang B."/>
        </authorList>
    </citation>
    <scope>NUCLEOTIDE SEQUENCE</scope>
    <source>
        <strain evidence="12">YR7</strain>
    </source>
</reference>
<sequence length="238" mass="26899">MQATMDQMSVWMLISHASVLVKVVMLILVLSSVVSWYLIVRHGMLLRGQEQLWNRFLKNFRQQKDLNLLQQDYQQPEQRKGVVSIFQHGVDEYHQLIKDDQLTTSDVIDGVERRLLSSISEEEEKLQQNLTFLATVGSVSPYIGLFGTVWGIMNAFIGLSAVEQATLNTVAPGIAEALIATAIGLFAAIPAVVAYNRFSARADKLSSRYYGFANELQTRIYRLLGHTEHFALRSKNHD</sequence>
<dbReference type="PANTHER" id="PTHR30625:SF3">
    <property type="entry name" value="TOL-PAL SYSTEM PROTEIN TOLQ"/>
    <property type="match status" value="1"/>
</dbReference>
<dbReference type="GO" id="GO:0005886">
    <property type="term" value="C:plasma membrane"/>
    <property type="evidence" value="ECO:0007669"/>
    <property type="project" value="UniProtKB-SubCell"/>
</dbReference>